<evidence type="ECO:0000259" key="1">
    <source>
        <dbReference type="Pfam" id="PF01966"/>
    </source>
</evidence>
<dbReference type="RefSeq" id="WP_378586621.1">
    <property type="nucleotide sequence ID" value="NZ_JBHSKD010000003.1"/>
</dbReference>
<dbReference type="Pfam" id="PF01966">
    <property type="entry name" value="HD"/>
    <property type="match status" value="1"/>
</dbReference>
<dbReference type="CDD" id="cd00077">
    <property type="entry name" value="HDc"/>
    <property type="match status" value="1"/>
</dbReference>
<dbReference type="InterPro" id="IPR006674">
    <property type="entry name" value="HD_domain"/>
</dbReference>
<evidence type="ECO:0000313" key="3">
    <source>
        <dbReference type="Proteomes" id="UP001596087"/>
    </source>
</evidence>
<gene>
    <name evidence="2" type="ORF">ACFPGP_02895</name>
</gene>
<evidence type="ECO:0000313" key="2">
    <source>
        <dbReference type="EMBL" id="MFC5175602.1"/>
    </source>
</evidence>
<sequence length="180" mass="19852">MSWTSMRARDTAAKLLGGESQRWAHVQRTAQLTRSRSGGSQGGNALEIAAWLHDIGYSSALLDTGMHAIDGARYLKRLYAPPVVVSLVAFHTGAEYEAEERGVLAELSEFDRPPQPILDQLILADLLSGPDGKAMAIHTRIDDMLMRYSPKHPVHRAVTRSRGYLEASAMRADARSRQPM</sequence>
<accession>A0ABW0BEX5</accession>
<proteinExistence type="predicted"/>
<dbReference type="SUPFAM" id="SSF109604">
    <property type="entry name" value="HD-domain/PDEase-like"/>
    <property type="match status" value="1"/>
</dbReference>
<keyword evidence="3" id="KW-1185">Reference proteome</keyword>
<dbReference type="Gene3D" id="1.10.3210.10">
    <property type="entry name" value="Hypothetical protein af1432"/>
    <property type="match status" value="1"/>
</dbReference>
<organism evidence="2 3">
    <name type="scientific">Nocardioides taihuensis</name>
    <dbReference type="NCBI Taxonomy" id="1835606"/>
    <lineage>
        <taxon>Bacteria</taxon>
        <taxon>Bacillati</taxon>
        <taxon>Actinomycetota</taxon>
        <taxon>Actinomycetes</taxon>
        <taxon>Propionibacteriales</taxon>
        <taxon>Nocardioidaceae</taxon>
        <taxon>Nocardioides</taxon>
    </lineage>
</organism>
<name>A0ABW0BEX5_9ACTN</name>
<reference evidence="3" key="1">
    <citation type="journal article" date="2019" name="Int. J. Syst. Evol. Microbiol.">
        <title>The Global Catalogue of Microorganisms (GCM) 10K type strain sequencing project: providing services to taxonomists for standard genome sequencing and annotation.</title>
        <authorList>
            <consortium name="The Broad Institute Genomics Platform"/>
            <consortium name="The Broad Institute Genome Sequencing Center for Infectious Disease"/>
            <person name="Wu L."/>
            <person name="Ma J."/>
        </authorList>
    </citation>
    <scope>NUCLEOTIDE SEQUENCE [LARGE SCALE GENOMIC DNA]</scope>
    <source>
        <strain evidence="3">DFY41</strain>
    </source>
</reference>
<feature type="domain" description="HD" evidence="1">
    <location>
        <begin position="23"/>
        <end position="106"/>
    </location>
</feature>
<dbReference type="InterPro" id="IPR003607">
    <property type="entry name" value="HD/PDEase_dom"/>
</dbReference>
<protein>
    <submittedName>
        <fullName evidence="2">HD domain-containing protein</fullName>
    </submittedName>
</protein>
<dbReference type="Proteomes" id="UP001596087">
    <property type="component" value="Unassembled WGS sequence"/>
</dbReference>
<comment type="caution">
    <text evidence="2">The sequence shown here is derived from an EMBL/GenBank/DDBJ whole genome shotgun (WGS) entry which is preliminary data.</text>
</comment>
<dbReference type="EMBL" id="JBHSKD010000003">
    <property type="protein sequence ID" value="MFC5175602.1"/>
    <property type="molecule type" value="Genomic_DNA"/>
</dbReference>